<dbReference type="EMBL" id="JBHTRV010000046">
    <property type="protein sequence ID" value="MFE5985265.1"/>
    <property type="molecule type" value="Genomic_DNA"/>
</dbReference>
<dbReference type="RefSeq" id="WP_386258104.1">
    <property type="nucleotide sequence ID" value="NZ_JBHTRV010000046.1"/>
</dbReference>
<dbReference type="Pfam" id="PF19493">
    <property type="entry name" value="Trypco1"/>
    <property type="match status" value="1"/>
</dbReference>
<dbReference type="NCBIfam" id="NF041216">
    <property type="entry name" value="CU044_2847_fam"/>
    <property type="match status" value="1"/>
</dbReference>
<evidence type="ECO:0000259" key="2">
    <source>
        <dbReference type="Pfam" id="PF19493"/>
    </source>
</evidence>
<proteinExistence type="predicted"/>
<reference evidence="3 4" key="1">
    <citation type="submission" date="2024-09" db="EMBL/GenBank/DDBJ databases">
        <title>The Natural Products Discovery Center: Release of the First 8490 Sequenced Strains for Exploring Actinobacteria Biosynthetic Diversity.</title>
        <authorList>
            <person name="Kalkreuter E."/>
            <person name="Kautsar S.A."/>
            <person name="Yang D."/>
            <person name="Bader C.D."/>
            <person name="Teijaro C.N."/>
            <person name="Fluegel L."/>
            <person name="Davis C.M."/>
            <person name="Simpson J.R."/>
            <person name="Lauterbach L."/>
            <person name="Steele A.D."/>
            <person name="Gui C."/>
            <person name="Meng S."/>
            <person name="Li G."/>
            <person name="Viehrig K."/>
            <person name="Ye F."/>
            <person name="Su P."/>
            <person name="Kiefer A.F."/>
            <person name="Nichols A."/>
            <person name="Cepeda A.J."/>
            <person name="Yan W."/>
            <person name="Fan B."/>
            <person name="Jiang Y."/>
            <person name="Adhikari A."/>
            <person name="Zheng C.-J."/>
            <person name="Schuster L."/>
            <person name="Cowan T.M."/>
            <person name="Smanski M.J."/>
            <person name="Chevrette M.G."/>
            <person name="De Carvalho L.P.S."/>
            <person name="Shen B."/>
        </authorList>
    </citation>
    <scope>NUCLEOTIDE SEQUENCE [LARGE SCALE GENOMIC DNA]</scope>
    <source>
        <strain evidence="3 4">NPDC056472</strain>
    </source>
</reference>
<dbReference type="Proteomes" id="UP001600424">
    <property type="component" value="Unassembled WGS sequence"/>
</dbReference>
<evidence type="ECO:0000256" key="1">
    <source>
        <dbReference type="SAM" id="MobiDB-lite"/>
    </source>
</evidence>
<keyword evidence="4" id="KW-1185">Reference proteome</keyword>
<protein>
    <submittedName>
        <fullName evidence="3">CU044_2847 family protein</fullName>
    </submittedName>
</protein>
<sequence length="100" mass="10394">MARAALQQLRKARPDVITVEFGVDLAFEAGAVITESGACRREPPTGLPNRTVARSRRTPGRSRTGSACQSGEGQRVSAVEGVGGGASDVRLDTGAFPVRA</sequence>
<gene>
    <name evidence="3" type="ORF">ACFQ63_36900</name>
</gene>
<organism evidence="3 4">
    <name type="scientific">Streptomyces wedmorensis</name>
    <dbReference type="NCBI Taxonomy" id="43759"/>
    <lineage>
        <taxon>Bacteria</taxon>
        <taxon>Bacillati</taxon>
        <taxon>Actinomycetota</taxon>
        <taxon>Actinomycetes</taxon>
        <taxon>Kitasatosporales</taxon>
        <taxon>Streptomycetaceae</taxon>
        <taxon>Streptomyces</taxon>
    </lineage>
</organism>
<evidence type="ECO:0000313" key="4">
    <source>
        <dbReference type="Proteomes" id="UP001600424"/>
    </source>
</evidence>
<feature type="region of interest" description="Disordered" evidence="1">
    <location>
        <begin position="38"/>
        <end position="80"/>
    </location>
</feature>
<accession>A0ABW6J5R0</accession>
<comment type="caution">
    <text evidence="3">The sequence shown here is derived from an EMBL/GenBank/DDBJ whole genome shotgun (WGS) entry which is preliminary data.</text>
</comment>
<name>A0ABW6J5R0_STRWE</name>
<feature type="domain" description="Trypsin-co-occurring" evidence="2">
    <location>
        <begin position="2"/>
        <end position="38"/>
    </location>
</feature>
<evidence type="ECO:0000313" key="3">
    <source>
        <dbReference type="EMBL" id="MFE5985265.1"/>
    </source>
</evidence>
<dbReference type="InterPro" id="IPR045794">
    <property type="entry name" value="Trypco1"/>
</dbReference>